<keyword evidence="2" id="KW-1185">Reference proteome</keyword>
<accession>K0R2W0</accession>
<evidence type="ECO:0000313" key="2">
    <source>
        <dbReference type="Proteomes" id="UP000266841"/>
    </source>
</evidence>
<reference evidence="1 2" key="1">
    <citation type="journal article" date="2012" name="Genome Biol.">
        <title>Genome and low-iron response of an oceanic diatom adapted to chronic iron limitation.</title>
        <authorList>
            <person name="Lommer M."/>
            <person name="Specht M."/>
            <person name="Roy A.S."/>
            <person name="Kraemer L."/>
            <person name="Andreson R."/>
            <person name="Gutowska M.A."/>
            <person name="Wolf J."/>
            <person name="Bergner S.V."/>
            <person name="Schilhabel M.B."/>
            <person name="Klostermeier U.C."/>
            <person name="Beiko R.G."/>
            <person name="Rosenstiel P."/>
            <person name="Hippler M."/>
            <person name="Laroche J."/>
        </authorList>
    </citation>
    <scope>NUCLEOTIDE SEQUENCE [LARGE SCALE GENOMIC DNA]</scope>
    <source>
        <strain evidence="1 2">CCMP1005</strain>
    </source>
</reference>
<dbReference type="Proteomes" id="UP000266841">
    <property type="component" value="Unassembled WGS sequence"/>
</dbReference>
<sequence length="141" mass="15464">IPRLFELAEHIIEAYHLVSVLVHVEQRTRDVEERAHLVAVLVHDQRVRLAGRLEDVCSRPGVPAVLPVPPAPPERHRVDGGRVSVPSQHAAPCKLQQIYVVTLRGAEAQGPEGQAVSLGDPYPRVIRLVGRSVLPVGQVEN</sequence>
<proteinExistence type="predicted"/>
<dbReference type="EMBL" id="AGNL01048398">
    <property type="protein sequence ID" value="EJK45599.1"/>
    <property type="molecule type" value="Genomic_DNA"/>
</dbReference>
<dbReference type="AlphaFoldDB" id="K0R2W0"/>
<name>K0R2W0_THAOC</name>
<evidence type="ECO:0000313" key="1">
    <source>
        <dbReference type="EMBL" id="EJK45599.1"/>
    </source>
</evidence>
<gene>
    <name evidence="1" type="ORF">THAOC_35778</name>
</gene>
<organism evidence="1 2">
    <name type="scientific">Thalassiosira oceanica</name>
    <name type="common">Marine diatom</name>
    <dbReference type="NCBI Taxonomy" id="159749"/>
    <lineage>
        <taxon>Eukaryota</taxon>
        <taxon>Sar</taxon>
        <taxon>Stramenopiles</taxon>
        <taxon>Ochrophyta</taxon>
        <taxon>Bacillariophyta</taxon>
        <taxon>Coscinodiscophyceae</taxon>
        <taxon>Thalassiosirophycidae</taxon>
        <taxon>Thalassiosirales</taxon>
        <taxon>Thalassiosiraceae</taxon>
        <taxon>Thalassiosira</taxon>
    </lineage>
</organism>
<protein>
    <submittedName>
        <fullName evidence="1">Uncharacterized protein</fullName>
    </submittedName>
</protein>
<feature type="non-terminal residue" evidence="1">
    <location>
        <position position="1"/>
    </location>
</feature>
<comment type="caution">
    <text evidence="1">The sequence shown here is derived from an EMBL/GenBank/DDBJ whole genome shotgun (WGS) entry which is preliminary data.</text>
</comment>